<evidence type="ECO:0000259" key="5">
    <source>
        <dbReference type="PROSITE" id="PS51039"/>
    </source>
</evidence>
<sequence length="75" mass="8390">MPAKRRCQFTGCTSAALRMIGECPNCSSNFCGNHRLPEDHICPKLSDCRQQAFERNKARLESERTVANKMGTAQS</sequence>
<dbReference type="PROSITE" id="PS51039">
    <property type="entry name" value="ZF_AN1"/>
    <property type="match status" value="1"/>
</dbReference>
<name>A0A167NPM1_CALVF</name>
<dbReference type="OrthoDB" id="428577at2759"/>
<keyword evidence="1" id="KW-0479">Metal-binding</keyword>
<evidence type="ECO:0000313" key="6">
    <source>
        <dbReference type="EMBL" id="KZO97933.1"/>
    </source>
</evidence>
<evidence type="ECO:0000256" key="3">
    <source>
        <dbReference type="ARBA" id="ARBA00022833"/>
    </source>
</evidence>
<dbReference type="Proteomes" id="UP000076738">
    <property type="component" value="Unassembled WGS sequence"/>
</dbReference>
<dbReference type="EMBL" id="KV417278">
    <property type="protein sequence ID" value="KZO97933.1"/>
    <property type="molecule type" value="Genomic_DNA"/>
</dbReference>
<dbReference type="InterPro" id="IPR035896">
    <property type="entry name" value="AN1-like_Znf"/>
</dbReference>
<dbReference type="Gene3D" id="4.10.1110.10">
    <property type="entry name" value="AN1-like Zinc finger"/>
    <property type="match status" value="1"/>
</dbReference>
<feature type="domain" description="AN1-type" evidence="5">
    <location>
        <begin position="1"/>
        <end position="50"/>
    </location>
</feature>
<evidence type="ECO:0000313" key="7">
    <source>
        <dbReference type="Proteomes" id="UP000076738"/>
    </source>
</evidence>
<evidence type="ECO:0000256" key="4">
    <source>
        <dbReference type="PROSITE-ProRule" id="PRU00449"/>
    </source>
</evidence>
<dbReference type="InterPro" id="IPR000058">
    <property type="entry name" value="Znf_AN1"/>
</dbReference>
<reference evidence="6 7" key="1">
    <citation type="journal article" date="2016" name="Mol. Biol. Evol.">
        <title>Comparative Genomics of Early-Diverging Mushroom-Forming Fungi Provides Insights into the Origins of Lignocellulose Decay Capabilities.</title>
        <authorList>
            <person name="Nagy L.G."/>
            <person name="Riley R."/>
            <person name="Tritt A."/>
            <person name="Adam C."/>
            <person name="Daum C."/>
            <person name="Floudas D."/>
            <person name="Sun H."/>
            <person name="Yadav J.S."/>
            <person name="Pangilinan J."/>
            <person name="Larsson K.H."/>
            <person name="Matsuura K."/>
            <person name="Barry K."/>
            <person name="Labutti K."/>
            <person name="Kuo R."/>
            <person name="Ohm R.A."/>
            <person name="Bhattacharya S.S."/>
            <person name="Shirouzu T."/>
            <person name="Yoshinaga Y."/>
            <person name="Martin F.M."/>
            <person name="Grigoriev I.V."/>
            <person name="Hibbett D.S."/>
        </authorList>
    </citation>
    <scope>NUCLEOTIDE SEQUENCE [LARGE SCALE GENOMIC DNA]</scope>
    <source>
        <strain evidence="6 7">TUFC12733</strain>
    </source>
</reference>
<dbReference type="GO" id="GO:0008270">
    <property type="term" value="F:zinc ion binding"/>
    <property type="evidence" value="ECO:0007669"/>
    <property type="project" value="UniProtKB-KW"/>
</dbReference>
<keyword evidence="3" id="KW-0862">Zinc</keyword>
<accession>A0A167NPM1</accession>
<protein>
    <recommendedName>
        <fullName evidence="5">AN1-type domain-containing protein</fullName>
    </recommendedName>
</protein>
<dbReference type="Pfam" id="PF01428">
    <property type="entry name" value="zf-AN1"/>
    <property type="match status" value="1"/>
</dbReference>
<proteinExistence type="predicted"/>
<dbReference type="SMART" id="SM00154">
    <property type="entry name" value="ZnF_AN1"/>
    <property type="match status" value="1"/>
</dbReference>
<dbReference type="SUPFAM" id="SSF118310">
    <property type="entry name" value="AN1-like Zinc finger"/>
    <property type="match status" value="1"/>
</dbReference>
<evidence type="ECO:0000256" key="1">
    <source>
        <dbReference type="ARBA" id="ARBA00022723"/>
    </source>
</evidence>
<dbReference type="STRING" id="1330018.A0A167NPM1"/>
<gene>
    <name evidence="6" type="ORF">CALVIDRAFT_65548</name>
</gene>
<keyword evidence="7" id="KW-1185">Reference proteome</keyword>
<evidence type="ECO:0000256" key="2">
    <source>
        <dbReference type="ARBA" id="ARBA00022771"/>
    </source>
</evidence>
<keyword evidence="2 4" id="KW-0863">Zinc-finger</keyword>
<organism evidence="6 7">
    <name type="scientific">Calocera viscosa (strain TUFC12733)</name>
    <dbReference type="NCBI Taxonomy" id="1330018"/>
    <lineage>
        <taxon>Eukaryota</taxon>
        <taxon>Fungi</taxon>
        <taxon>Dikarya</taxon>
        <taxon>Basidiomycota</taxon>
        <taxon>Agaricomycotina</taxon>
        <taxon>Dacrymycetes</taxon>
        <taxon>Dacrymycetales</taxon>
        <taxon>Dacrymycetaceae</taxon>
        <taxon>Calocera</taxon>
    </lineage>
</organism>
<dbReference type="AlphaFoldDB" id="A0A167NPM1"/>